<dbReference type="KEGG" id="csn:Cyast_0240"/>
<dbReference type="Gene3D" id="3.60.21.10">
    <property type="match status" value="1"/>
</dbReference>
<dbReference type="BioCyc" id="CSTA292563:G1353-240-MONOMER"/>
<feature type="domain" description="Calcineurin-like phosphoesterase" evidence="1">
    <location>
        <begin position="9"/>
        <end position="171"/>
    </location>
</feature>
<dbReference type="Pfam" id="PF00149">
    <property type="entry name" value="Metallophos"/>
    <property type="match status" value="1"/>
</dbReference>
<dbReference type="PANTHER" id="PTHR42850">
    <property type="entry name" value="METALLOPHOSPHOESTERASE"/>
    <property type="match status" value="1"/>
</dbReference>
<sequence>MTAIKKRRFVIGDVHGHFQALRGLFDAIAPNPEDEIYFLGDLIDRGADSAKVVDFVIKNNYQCILGNHEVMLLQSFSERGLNHGSFQSWLHNGGYSTITSYNNKIPPDHLEWMRQLPLNIDLGDYWLVHAGVDPNTPHKEQNSEQFCWIRTPFHTISEPYFKDKTIIIGHTITFTFPGVKPGQIVQGNGWIGIDTGAYHHGQGKLTALELNESMVYQVDSFGRHFSKKPLQDVVYKINPKNIAFRKPKIFF</sequence>
<dbReference type="GO" id="GO:0005737">
    <property type="term" value="C:cytoplasm"/>
    <property type="evidence" value="ECO:0007669"/>
    <property type="project" value="TreeGrafter"/>
</dbReference>
<dbReference type="PANTHER" id="PTHR42850:SF4">
    <property type="entry name" value="ZINC-DEPENDENT ENDOPOLYPHOSPHATASE"/>
    <property type="match status" value="1"/>
</dbReference>
<dbReference type="eggNOG" id="COG0639">
    <property type="taxonomic scope" value="Bacteria"/>
</dbReference>
<reference evidence="3" key="1">
    <citation type="journal article" date="2013" name="Proc. Natl. Acad. Sci. U.S.A.">
        <title>Improving the coverage of the cyanobacterial phylum using diversity-driven genome sequencing.</title>
        <authorList>
            <person name="Shih P.M."/>
            <person name="Wu D."/>
            <person name="Latifi A."/>
            <person name="Axen S.D."/>
            <person name="Fewer D.P."/>
            <person name="Talla E."/>
            <person name="Calteau A."/>
            <person name="Cai F."/>
            <person name="Tandeau de Marsac N."/>
            <person name="Rippka R."/>
            <person name="Herdman M."/>
            <person name="Sivonen K."/>
            <person name="Coursin T."/>
            <person name="Laurent T."/>
            <person name="Goodwin L."/>
            <person name="Nolan M."/>
            <person name="Davenport K.W."/>
            <person name="Han C.S."/>
            <person name="Rubin E.M."/>
            <person name="Eisen J.A."/>
            <person name="Woyke T."/>
            <person name="Gugger M."/>
            <person name="Kerfeld C.A."/>
        </authorList>
    </citation>
    <scope>NUCLEOTIDE SEQUENCE [LARGE SCALE GENOMIC DNA]</scope>
    <source>
        <strain evidence="3">ATCC 29140 / PCC 7202</strain>
    </source>
</reference>
<dbReference type="GO" id="GO:0016791">
    <property type="term" value="F:phosphatase activity"/>
    <property type="evidence" value="ECO:0007669"/>
    <property type="project" value="TreeGrafter"/>
</dbReference>
<dbReference type="PATRIC" id="fig|292563.3.peg.252"/>
<accession>K9YH05</accession>
<dbReference type="CDD" id="cd00144">
    <property type="entry name" value="MPP_PPP_family"/>
    <property type="match status" value="1"/>
</dbReference>
<gene>
    <name evidence="2" type="ordered locus">Cyast_0240</name>
</gene>
<name>K9YH05_CYASC</name>
<dbReference type="GO" id="GO:0008803">
    <property type="term" value="F:bis(5'-nucleosyl)-tetraphosphatase (symmetrical) activity"/>
    <property type="evidence" value="ECO:0007669"/>
    <property type="project" value="TreeGrafter"/>
</dbReference>
<dbReference type="SUPFAM" id="SSF56300">
    <property type="entry name" value="Metallo-dependent phosphatases"/>
    <property type="match status" value="1"/>
</dbReference>
<dbReference type="InterPro" id="IPR004843">
    <property type="entry name" value="Calcineurin-like_PHP"/>
</dbReference>
<dbReference type="STRING" id="292563.Cyast_0240"/>
<dbReference type="AlphaFoldDB" id="K9YH05"/>
<organism evidence="2 3">
    <name type="scientific">Cyanobacterium stanieri (strain ATCC 29140 / PCC 7202)</name>
    <dbReference type="NCBI Taxonomy" id="292563"/>
    <lineage>
        <taxon>Bacteria</taxon>
        <taxon>Bacillati</taxon>
        <taxon>Cyanobacteriota</taxon>
        <taxon>Cyanophyceae</taxon>
        <taxon>Oscillatoriophycideae</taxon>
        <taxon>Chroococcales</taxon>
        <taxon>Geminocystaceae</taxon>
        <taxon>Cyanobacterium</taxon>
    </lineage>
</organism>
<dbReference type="EMBL" id="CP003940">
    <property type="protein sequence ID" value="AFZ46221.1"/>
    <property type="molecule type" value="Genomic_DNA"/>
</dbReference>
<dbReference type="InterPro" id="IPR050126">
    <property type="entry name" value="Ap4A_hydrolase"/>
</dbReference>
<keyword evidence="3" id="KW-1185">Reference proteome</keyword>
<proteinExistence type="predicted"/>
<dbReference type="InterPro" id="IPR029052">
    <property type="entry name" value="Metallo-depent_PP-like"/>
</dbReference>
<evidence type="ECO:0000259" key="1">
    <source>
        <dbReference type="Pfam" id="PF00149"/>
    </source>
</evidence>
<dbReference type="Proteomes" id="UP000010483">
    <property type="component" value="Chromosome"/>
</dbReference>
<dbReference type="HOGENOM" id="CLU_023125_4_2_3"/>
<protein>
    <submittedName>
        <fullName evidence="2">Metallophosphoesterase</fullName>
    </submittedName>
</protein>
<evidence type="ECO:0000313" key="3">
    <source>
        <dbReference type="Proteomes" id="UP000010483"/>
    </source>
</evidence>
<dbReference type="GO" id="GO:0110154">
    <property type="term" value="P:RNA decapping"/>
    <property type="evidence" value="ECO:0007669"/>
    <property type="project" value="TreeGrafter"/>
</dbReference>
<evidence type="ECO:0000313" key="2">
    <source>
        <dbReference type="EMBL" id="AFZ46221.1"/>
    </source>
</evidence>